<accession>A0A9W9R9J3</accession>
<sequence>MVRKPNGGRYELRIYCEYKPGNKFNLLGLIKCLLITKDLELAHRRLSHAGSYKGRVNKDKLGIDIGGEHYNYEPYRKGKLKRIVSLKPKGINKTDSKANREYALIITDDVTRFRTVIYIAKKSDSSPTLQKWIN</sequence>
<dbReference type="OrthoDB" id="3799035at2759"/>
<dbReference type="AlphaFoldDB" id="A0A9W9R9J3"/>
<dbReference type="RefSeq" id="XP_056574223.1">
    <property type="nucleotide sequence ID" value="XM_056728408.1"/>
</dbReference>
<evidence type="ECO:0000313" key="2">
    <source>
        <dbReference type="Proteomes" id="UP001147752"/>
    </source>
</evidence>
<gene>
    <name evidence="1" type="ORF">N7517_010685</name>
</gene>
<keyword evidence="2" id="KW-1185">Reference proteome</keyword>
<comment type="caution">
    <text evidence="1">The sequence shown here is derived from an EMBL/GenBank/DDBJ whole genome shotgun (WGS) entry which is preliminary data.</text>
</comment>
<evidence type="ECO:0000313" key="1">
    <source>
        <dbReference type="EMBL" id="KAJ5356076.1"/>
    </source>
</evidence>
<dbReference type="Proteomes" id="UP001147752">
    <property type="component" value="Unassembled WGS sequence"/>
</dbReference>
<proteinExistence type="predicted"/>
<reference evidence="1" key="1">
    <citation type="submission" date="2022-12" db="EMBL/GenBank/DDBJ databases">
        <authorList>
            <person name="Petersen C."/>
        </authorList>
    </citation>
    <scope>NUCLEOTIDE SEQUENCE</scope>
    <source>
        <strain evidence="1">IBT 3081</strain>
    </source>
</reference>
<dbReference type="EMBL" id="JAPZBT010000006">
    <property type="protein sequence ID" value="KAJ5356076.1"/>
    <property type="molecule type" value="Genomic_DNA"/>
</dbReference>
<protein>
    <submittedName>
        <fullName evidence="1">Uncharacterized protein</fullName>
    </submittedName>
</protein>
<organism evidence="1 2">
    <name type="scientific">Penicillium concentricum</name>
    <dbReference type="NCBI Taxonomy" id="293559"/>
    <lineage>
        <taxon>Eukaryota</taxon>
        <taxon>Fungi</taxon>
        <taxon>Dikarya</taxon>
        <taxon>Ascomycota</taxon>
        <taxon>Pezizomycotina</taxon>
        <taxon>Eurotiomycetes</taxon>
        <taxon>Eurotiomycetidae</taxon>
        <taxon>Eurotiales</taxon>
        <taxon>Aspergillaceae</taxon>
        <taxon>Penicillium</taxon>
    </lineage>
</organism>
<reference evidence="1" key="2">
    <citation type="journal article" date="2023" name="IMA Fungus">
        <title>Comparative genomic study of the Penicillium genus elucidates a diverse pangenome and 15 lateral gene transfer events.</title>
        <authorList>
            <person name="Petersen C."/>
            <person name="Sorensen T."/>
            <person name="Nielsen M.R."/>
            <person name="Sondergaard T.E."/>
            <person name="Sorensen J.L."/>
            <person name="Fitzpatrick D.A."/>
            <person name="Frisvad J.C."/>
            <person name="Nielsen K.L."/>
        </authorList>
    </citation>
    <scope>NUCLEOTIDE SEQUENCE</scope>
    <source>
        <strain evidence="1">IBT 3081</strain>
    </source>
</reference>
<dbReference type="GeneID" id="81467591"/>
<name>A0A9W9R9J3_9EURO</name>